<dbReference type="AlphaFoldDB" id="A0A094YGM0"/>
<dbReference type="PIRSF" id="PIRSF012337">
    <property type="entry name" value="gp45"/>
    <property type="match status" value="1"/>
</dbReference>
<reference evidence="2 3" key="1">
    <citation type="submission" date="2014-06" db="EMBL/GenBank/DDBJ databases">
        <title>Functional and comparative genomic analyses of the Drosophila gut microbiota identify candidate symbiosis factors.</title>
        <authorList>
            <person name="Newell P.D."/>
            <person name="Chaston J.M."/>
            <person name="Douglas A.E."/>
        </authorList>
    </citation>
    <scope>NUCLEOTIDE SEQUENCE [LARGE SCALE GENOMIC DNA]</scope>
    <source>
        <strain evidence="2 3">DmCS_006</strain>
    </source>
</reference>
<sequence>MVNLVQRTARRVAMALGIGRQTADTNETTSTPTVQVALAAGEMRSDVPFIQEYGFASRPLPGSDIVVLFQAGDRARGVGIASGDQRNRPKDLKPGEVCIFHPPTGSRITMLQDGTILIKPSAGKGTWEGDMNVSGNITATETISGKECKAGDIALTSHEHTLVQPGNGKSGPPAS</sequence>
<keyword evidence="3" id="KW-1185">Reference proteome</keyword>
<dbReference type="STRING" id="104102.AtDm6_3170"/>
<gene>
    <name evidence="2" type="ORF">AtDm6_3170</name>
</gene>
<dbReference type="EMBL" id="JOKM01000103">
    <property type="protein sequence ID" value="KGB21175.1"/>
    <property type="molecule type" value="Genomic_DNA"/>
</dbReference>
<dbReference type="Pfam" id="PF06890">
    <property type="entry name" value="Phage_Mu_Gp45"/>
    <property type="match status" value="1"/>
</dbReference>
<evidence type="ECO:0000313" key="2">
    <source>
        <dbReference type="EMBL" id="KGB21175.1"/>
    </source>
</evidence>
<proteinExistence type="predicted"/>
<evidence type="ECO:0000259" key="1">
    <source>
        <dbReference type="Pfam" id="PF06890"/>
    </source>
</evidence>
<dbReference type="Proteomes" id="UP000029448">
    <property type="component" value="Unassembled WGS sequence"/>
</dbReference>
<dbReference type="InterPro" id="IPR053861">
    <property type="entry name" value="Phage_Mu_Gp45_N"/>
</dbReference>
<organism evidence="2 3">
    <name type="scientific">Acetobacter tropicalis</name>
    <dbReference type="NCBI Taxonomy" id="104102"/>
    <lineage>
        <taxon>Bacteria</taxon>
        <taxon>Pseudomonadati</taxon>
        <taxon>Pseudomonadota</taxon>
        <taxon>Alphaproteobacteria</taxon>
        <taxon>Acetobacterales</taxon>
        <taxon>Acetobacteraceae</taxon>
        <taxon>Acetobacter</taxon>
    </lineage>
</organism>
<dbReference type="RefSeq" id="WP_035382148.1">
    <property type="nucleotide sequence ID" value="NZ_JACAOJ010000014.1"/>
</dbReference>
<dbReference type="GeneID" id="89478590"/>
<protein>
    <submittedName>
        <fullName evidence="2">Prophage baseplate assembly protein V</fullName>
    </submittedName>
</protein>
<dbReference type="PATRIC" id="fig|104102.7.peg.3124"/>
<comment type="caution">
    <text evidence="2">The sequence shown here is derived from an EMBL/GenBank/DDBJ whole genome shotgun (WGS) entry which is preliminary data.</text>
</comment>
<feature type="domain" description="Bacteriophage Mu Gp45 N-terminal" evidence="1">
    <location>
        <begin position="25"/>
        <end position="86"/>
    </location>
</feature>
<accession>A0A094YGM0</accession>
<dbReference type="InterPro" id="IPR014462">
    <property type="entry name" value="Phage_Mu_Gp45"/>
</dbReference>
<evidence type="ECO:0000313" key="3">
    <source>
        <dbReference type="Proteomes" id="UP000029448"/>
    </source>
</evidence>
<name>A0A094YGM0_9PROT</name>